<dbReference type="EMBL" id="BAMV01000010">
    <property type="protein sequence ID" value="GAN60214.1"/>
    <property type="molecule type" value="Genomic_DNA"/>
</dbReference>
<dbReference type="InterPro" id="IPR001173">
    <property type="entry name" value="Glyco_trans_2-like"/>
</dbReference>
<keyword evidence="4" id="KW-1133">Transmembrane helix</keyword>
<gene>
    <name evidence="6" type="ORF">Abci_010_079</name>
    <name evidence="7" type="ORF">ACI01nite_08920</name>
</gene>
<evidence type="ECO:0000313" key="6">
    <source>
        <dbReference type="EMBL" id="GAN60214.1"/>
    </source>
</evidence>
<dbReference type="InterPro" id="IPR039528">
    <property type="entry name" value="DPM1-like"/>
</dbReference>
<evidence type="ECO:0000313" key="7">
    <source>
        <dbReference type="EMBL" id="GEL58290.1"/>
    </source>
</evidence>
<dbReference type="PANTHER" id="PTHR43398">
    <property type="entry name" value="DOLICHOL-PHOSPHATE MANNOSYLTRANSFERASE SUBUNIT 1"/>
    <property type="match status" value="1"/>
</dbReference>
<dbReference type="SUPFAM" id="SSF53448">
    <property type="entry name" value="Nucleotide-diphospho-sugar transferases"/>
    <property type="match status" value="1"/>
</dbReference>
<keyword evidence="2 6" id="KW-0328">Glycosyltransferase</keyword>
<dbReference type="STRING" id="1231339.Abci_010_079"/>
<proteinExistence type="inferred from homology"/>
<reference evidence="6 8" key="1">
    <citation type="submission" date="2012-11" db="EMBL/GenBank/DDBJ databases">
        <title>Whole genome sequence of Acetobacter cibinongensis 4H-1.</title>
        <authorList>
            <person name="Azuma Y."/>
            <person name="Higashiura N."/>
            <person name="Hirakawa H."/>
            <person name="Matsushita K."/>
        </authorList>
    </citation>
    <scope>NUCLEOTIDE SEQUENCE [LARGE SCALE GENOMIC DNA]</scope>
    <source>
        <strain evidence="6 8">4H-1</strain>
    </source>
</reference>
<evidence type="ECO:0000313" key="9">
    <source>
        <dbReference type="Proteomes" id="UP000321891"/>
    </source>
</evidence>
<dbReference type="GO" id="GO:0004582">
    <property type="term" value="F:dolichyl-phosphate beta-D-mannosyltransferase activity"/>
    <property type="evidence" value="ECO:0007669"/>
    <property type="project" value="InterPro"/>
</dbReference>
<evidence type="ECO:0000256" key="2">
    <source>
        <dbReference type="ARBA" id="ARBA00022676"/>
    </source>
</evidence>
<accession>A0A6N3SLL9</accession>
<evidence type="ECO:0000259" key="5">
    <source>
        <dbReference type="Pfam" id="PF00535"/>
    </source>
</evidence>
<feature type="transmembrane region" description="Helical" evidence="4">
    <location>
        <begin position="240"/>
        <end position="257"/>
    </location>
</feature>
<dbReference type="CDD" id="cd06442">
    <property type="entry name" value="DPM1_like"/>
    <property type="match status" value="1"/>
</dbReference>
<dbReference type="AlphaFoldDB" id="A0A0D6N2M3"/>
<dbReference type="Proteomes" id="UP000032671">
    <property type="component" value="Unassembled WGS sequence"/>
</dbReference>
<dbReference type="PANTHER" id="PTHR43398:SF1">
    <property type="entry name" value="DOLICHOL-PHOSPHATE MANNOSYLTRANSFERASE SUBUNIT 1"/>
    <property type="match status" value="1"/>
</dbReference>
<dbReference type="Proteomes" id="UP000321891">
    <property type="component" value="Unassembled WGS sequence"/>
</dbReference>
<evidence type="ECO:0000256" key="3">
    <source>
        <dbReference type="ARBA" id="ARBA00022679"/>
    </source>
</evidence>
<evidence type="ECO:0000313" key="8">
    <source>
        <dbReference type="Proteomes" id="UP000032671"/>
    </source>
</evidence>
<organism evidence="6 8">
    <name type="scientific">Acetobacter cibinongensis</name>
    <dbReference type="NCBI Taxonomy" id="146475"/>
    <lineage>
        <taxon>Bacteria</taxon>
        <taxon>Pseudomonadati</taxon>
        <taxon>Pseudomonadota</taxon>
        <taxon>Alphaproteobacteria</taxon>
        <taxon>Acetobacterales</taxon>
        <taxon>Acetobacteraceae</taxon>
        <taxon>Acetobacter</taxon>
    </lineage>
</organism>
<dbReference type="InterPro" id="IPR029044">
    <property type="entry name" value="Nucleotide-diphossugar_trans"/>
</dbReference>
<evidence type="ECO:0000256" key="4">
    <source>
        <dbReference type="SAM" id="Phobius"/>
    </source>
</evidence>
<name>A0A0D6N2M3_9PROT</name>
<accession>A0A0D6N2M3</accession>
<reference evidence="7 9" key="2">
    <citation type="submission" date="2019-07" db="EMBL/GenBank/DDBJ databases">
        <title>Whole genome shotgun sequence of Acetobacter cibinongensis NBRC 16605.</title>
        <authorList>
            <person name="Hosoyama A."/>
            <person name="Uohara A."/>
            <person name="Ohji S."/>
            <person name="Ichikawa N."/>
        </authorList>
    </citation>
    <scope>NUCLEOTIDE SEQUENCE [LARGE SCALE GENOMIC DNA]</scope>
    <source>
        <strain evidence="7 9">NBRC 16605</strain>
    </source>
</reference>
<keyword evidence="4" id="KW-0812">Transmembrane</keyword>
<evidence type="ECO:0000256" key="1">
    <source>
        <dbReference type="ARBA" id="ARBA00006739"/>
    </source>
</evidence>
<dbReference type="GO" id="GO:0009247">
    <property type="term" value="P:glycolipid biosynthetic process"/>
    <property type="evidence" value="ECO:0007669"/>
    <property type="project" value="TreeGrafter"/>
</dbReference>
<dbReference type="Gene3D" id="3.90.550.10">
    <property type="entry name" value="Spore Coat Polysaccharide Biosynthesis Protein SpsA, Chain A"/>
    <property type="match status" value="1"/>
</dbReference>
<comment type="caution">
    <text evidence="6">The sequence shown here is derived from an EMBL/GenBank/DDBJ whole genome shotgun (WGS) entry which is preliminary data.</text>
</comment>
<dbReference type="GO" id="GO:0016020">
    <property type="term" value="C:membrane"/>
    <property type="evidence" value="ECO:0007669"/>
    <property type="project" value="GOC"/>
</dbReference>
<keyword evidence="4" id="KW-0472">Membrane</keyword>
<protein>
    <submittedName>
        <fullName evidence="6">Dolichol-phosphate mannosyltransferase</fullName>
    </submittedName>
</protein>
<keyword evidence="9" id="KW-1185">Reference proteome</keyword>
<comment type="similarity">
    <text evidence="1">Belongs to the glycosyltransferase 2 family.</text>
</comment>
<keyword evidence="3 6" id="KW-0808">Transferase</keyword>
<dbReference type="Pfam" id="PF00535">
    <property type="entry name" value="Glycos_transf_2"/>
    <property type="match status" value="1"/>
</dbReference>
<feature type="domain" description="Glycosyltransferase 2-like" evidence="5">
    <location>
        <begin position="7"/>
        <end position="172"/>
    </location>
</feature>
<sequence length="262" mass="28666">MVCAEVSIVVPCYNEADNVAPLVTAVSAALKDRSWEVIFVDDNSPDGTINVVRRLAQQDERVRGLLRIGRKGLSSAVIEGILASSAPIVAVMDGDLQHDEACLPAMLDAIQNEQYDVAVASRHVEGGDSAGLSNKWRHFLSEQGIRLAKSLSVPVNDPMSGFFAVRREWFETVAPNLTGRGFKILMEMLLAAPKPVKVKEVPMVFRDRLHGESKLGPQVMIQFLIMIAEGLYKKPAVKRATFVTGGSIAGLLALFCIKRRLR</sequence>
<dbReference type="EMBL" id="BJVU01000002">
    <property type="protein sequence ID" value="GEL58290.1"/>
    <property type="molecule type" value="Genomic_DNA"/>
</dbReference>